<evidence type="ECO:0000259" key="5">
    <source>
        <dbReference type="Pfam" id="PF00251"/>
    </source>
</evidence>
<dbReference type="Gene3D" id="2.60.120.560">
    <property type="entry name" value="Exo-inulinase, domain 1"/>
    <property type="match status" value="3"/>
</dbReference>
<dbReference type="InterPro" id="IPR013148">
    <property type="entry name" value="Glyco_hydro_32_N"/>
</dbReference>
<comment type="caution">
    <text evidence="8">The sequence shown here is derived from an EMBL/GenBank/DDBJ whole genome shotgun (WGS) entry which is preliminary data.</text>
</comment>
<reference evidence="8 9" key="1">
    <citation type="submission" date="2024-09" db="EMBL/GenBank/DDBJ databases">
        <authorList>
            <person name="Sun Q."/>
            <person name="Mori K."/>
        </authorList>
    </citation>
    <scope>NUCLEOTIDE SEQUENCE [LARGE SCALE GENOMIC DNA]</scope>
    <source>
        <strain evidence="8 9">NCAIM B.02610</strain>
    </source>
</reference>
<protein>
    <submittedName>
        <fullName evidence="8">GH32 C-terminal domain-containing protein</fullName>
    </submittedName>
</protein>
<sequence>MLFQKVLVVGLVLCLLISLPVGSVAGSGDPGYYDEPYRNQFHFSPEANWMNDPNGMVYHDGEYHLFYQYYPYGRTWGPMHWGHAVSEDLVRWEHLPLALAPDENGDIFSGSAVIDHDNTAGFGEDTMIAIFTHAGPEGQVQSIAYSHDNGRTWDKYEGNPVMPDPPVADWRDPKVFWHDESEHWVMALAADDRIMFYTSPDLKNWEEASEFGPDGGIQANAYADDEIFTLSPQRGGDFTYEADITPVLKNGREGAGGLVFRSDPYGDNAYVAELNAKENEVKLIKIKNGEKETLAKESWSLETFETYALQVKTEKDLIQVLLDGETIIEEQDASFLNGQFGLMAWNSTAEYRNVHFNNETNFLTNLSGLQEVSGNWETTNKGLVAEDDKAALLMSEQQADQLYYEVDVIVDKGTGSLVFRADADAKNGYMTSLDADSDQVRIEKVENGEISVISKRDFSITDGESYRVKVSAVNDQISVSINNEKLLEVEDQGFEAGHFGLQVSNGSVIFQNVYERNYINTDSREIENSDFETGDLTGWTSVRGDAFMGHHVTDATEWWGGTFNHEGTYHYWGYNGEHGGDRPTGVMHSSYFSLDGSGEINLLIGGGYNPDDLFVSLMRASDDQELLRQPNTKFNGDETYRRYVWDASEFLGEVLYLKVVDRATGGWGHINLDDVNVYNIGDIPKEVDQVASEPEPYIHRTEGQLTDWDALSGDWVDSTYGNYGGVWECPALFELPVDGDPSQTKWVLQVSVQDGAIAGGSGMQYFIGDFDGTTFTSDHPPEEVLWSDYGSDYYAGVEWSNVEGENGERYWLAWMSNWQYANDTPTSNWRSSMSLVRKMELTNTKDGLQLRQTPVGMESLREQKHRVKLDNERISGESDLLSDFSGDTYELIAKFDVTDTTATEFGFQVRKGDSNEYALISYDVLEESLFVDRSNSGEFDFGTNVNDLQGAPMQADNGTVKIHAFVDRSSIEVFGNDGLRSITSQIFPQEGSEGLQLYSEGGEVTLKSLELYPLRSIWGKSPVKTNLSGWSTVNGTWADTINGKQGQAPEEDAFIMTDHSGANIVFEARVELPDSDKVDNPIGAGALVFHSDENAENAYVANVDVRNNAVKLLKRENGNATELVVYDDKGRLELEPNKEYRLQVVTSGERIQVKLDNEIVINTMDDTFTKGYVGLGVSNTTAFFNHIQMRDYKVNGRVNRNKHN</sequence>
<dbReference type="InterPro" id="IPR023296">
    <property type="entry name" value="Glyco_hydro_beta-prop_sf"/>
</dbReference>
<dbReference type="Pfam" id="PF00251">
    <property type="entry name" value="Glyco_hydro_32N"/>
    <property type="match status" value="2"/>
</dbReference>
<keyword evidence="2" id="KW-0378">Hydrolase</keyword>
<feature type="signal peptide" evidence="4">
    <location>
        <begin position="1"/>
        <end position="25"/>
    </location>
</feature>
<dbReference type="Gene3D" id="2.115.10.20">
    <property type="entry name" value="Glycosyl hydrolase domain, family 43"/>
    <property type="match status" value="2"/>
</dbReference>
<dbReference type="PROSITE" id="PS00609">
    <property type="entry name" value="GLYCOSYL_HYDROL_F32"/>
    <property type="match status" value="1"/>
</dbReference>
<keyword evidence="9" id="KW-1185">Reference proteome</keyword>
<evidence type="ECO:0000259" key="7">
    <source>
        <dbReference type="Pfam" id="PF08244"/>
    </source>
</evidence>
<evidence type="ECO:0000313" key="9">
    <source>
        <dbReference type="Proteomes" id="UP001589838"/>
    </source>
</evidence>
<evidence type="ECO:0000256" key="3">
    <source>
        <dbReference type="ARBA" id="ARBA00023295"/>
    </source>
</evidence>
<feature type="chain" id="PRO_5046123117" evidence="4">
    <location>
        <begin position="26"/>
        <end position="1204"/>
    </location>
</feature>
<dbReference type="InterPro" id="IPR001362">
    <property type="entry name" value="Glyco_hydro_32"/>
</dbReference>
<keyword evidence="4" id="KW-0732">Signal</keyword>
<accession>A0ABV6KHE6</accession>
<dbReference type="Proteomes" id="UP001589838">
    <property type="component" value="Unassembled WGS sequence"/>
</dbReference>
<dbReference type="SMART" id="SM00640">
    <property type="entry name" value="Glyco_32"/>
    <property type="match status" value="1"/>
</dbReference>
<dbReference type="InterPro" id="IPR013189">
    <property type="entry name" value="Glyco_hydro_32_C"/>
</dbReference>
<dbReference type="InterPro" id="IPR010496">
    <property type="entry name" value="AL/BT2_dom"/>
</dbReference>
<feature type="domain" description="Glycosyl hydrolase family 32 N-terminal" evidence="5">
    <location>
        <begin position="706"/>
        <end position="854"/>
    </location>
</feature>
<feature type="domain" description="3-keto-alpha-glucoside-1,2-lyase/3-keto-2-hydroxy-glucal hydratase" evidence="6">
    <location>
        <begin position="370"/>
        <end position="513"/>
    </location>
</feature>
<dbReference type="PANTHER" id="PTHR42800">
    <property type="entry name" value="EXOINULINASE INUD (AFU_ORTHOLOGUE AFUA_5G00480)"/>
    <property type="match status" value="1"/>
</dbReference>
<evidence type="ECO:0000256" key="4">
    <source>
        <dbReference type="SAM" id="SignalP"/>
    </source>
</evidence>
<dbReference type="Pfam" id="PF08244">
    <property type="entry name" value="Glyco_hydro_32C"/>
    <property type="match status" value="1"/>
</dbReference>
<evidence type="ECO:0000259" key="6">
    <source>
        <dbReference type="Pfam" id="PF06439"/>
    </source>
</evidence>
<evidence type="ECO:0000256" key="1">
    <source>
        <dbReference type="ARBA" id="ARBA00009902"/>
    </source>
</evidence>
<dbReference type="RefSeq" id="WP_335963427.1">
    <property type="nucleotide sequence ID" value="NZ_JAXBLX010000050.1"/>
</dbReference>
<dbReference type="SUPFAM" id="SSF49899">
    <property type="entry name" value="Concanavalin A-like lectins/glucanases"/>
    <property type="match status" value="1"/>
</dbReference>
<dbReference type="InterPro" id="IPR013320">
    <property type="entry name" value="ConA-like_dom_sf"/>
</dbReference>
<proteinExistence type="inferred from homology"/>
<dbReference type="CDD" id="cd18622">
    <property type="entry name" value="GH32_Inu-like"/>
    <property type="match status" value="1"/>
</dbReference>
<keyword evidence="3" id="KW-0326">Glycosidase</keyword>
<gene>
    <name evidence="8" type="ORF">ACFFHM_18800</name>
</gene>
<dbReference type="InterPro" id="IPR018053">
    <property type="entry name" value="Glyco_hydro_32_AS"/>
</dbReference>
<dbReference type="Pfam" id="PF06439">
    <property type="entry name" value="3keto-disac_hyd"/>
    <property type="match status" value="1"/>
</dbReference>
<evidence type="ECO:0000256" key="2">
    <source>
        <dbReference type="ARBA" id="ARBA00022801"/>
    </source>
</evidence>
<dbReference type="PANTHER" id="PTHR42800:SF1">
    <property type="entry name" value="EXOINULINASE INUD (AFU_ORTHOLOGUE AFUA_5G00480)"/>
    <property type="match status" value="1"/>
</dbReference>
<feature type="domain" description="Glycosyl hydrolase family 32 C-terminal" evidence="7">
    <location>
        <begin position="857"/>
        <end position="1012"/>
    </location>
</feature>
<organism evidence="8 9">
    <name type="scientific">Halalkalibacter kiskunsagensis</name>
    <dbReference type="NCBI Taxonomy" id="1548599"/>
    <lineage>
        <taxon>Bacteria</taxon>
        <taxon>Bacillati</taxon>
        <taxon>Bacillota</taxon>
        <taxon>Bacilli</taxon>
        <taxon>Bacillales</taxon>
        <taxon>Bacillaceae</taxon>
        <taxon>Halalkalibacter</taxon>
    </lineage>
</organism>
<feature type="domain" description="Glycosyl hydrolase family 32 N-terminal" evidence="5">
    <location>
        <begin position="42"/>
        <end position="280"/>
    </location>
</feature>
<evidence type="ECO:0000313" key="8">
    <source>
        <dbReference type="EMBL" id="MFC0472475.1"/>
    </source>
</evidence>
<name>A0ABV6KHE6_9BACI</name>
<dbReference type="SUPFAM" id="SSF75005">
    <property type="entry name" value="Arabinanase/levansucrase/invertase"/>
    <property type="match status" value="2"/>
</dbReference>
<comment type="similarity">
    <text evidence="1">Belongs to the glycosyl hydrolase 32 family.</text>
</comment>
<dbReference type="EMBL" id="JBHLUX010000078">
    <property type="protein sequence ID" value="MFC0472475.1"/>
    <property type="molecule type" value="Genomic_DNA"/>
</dbReference>